<name>A0A0E9XTA5_ANGAN</name>
<evidence type="ECO:0000313" key="1">
    <source>
        <dbReference type="EMBL" id="JAI05657.1"/>
    </source>
</evidence>
<reference evidence="1" key="2">
    <citation type="journal article" date="2015" name="Fish Shellfish Immunol.">
        <title>Early steps in the European eel (Anguilla anguilla)-Vibrio vulnificus interaction in the gills: Role of the RtxA13 toxin.</title>
        <authorList>
            <person name="Callol A."/>
            <person name="Pajuelo D."/>
            <person name="Ebbesson L."/>
            <person name="Teles M."/>
            <person name="MacKenzie S."/>
            <person name="Amaro C."/>
        </authorList>
    </citation>
    <scope>NUCLEOTIDE SEQUENCE</scope>
</reference>
<dbReference type="AlphaFoldDB" id="A0A0E9XTA5"/>
<reference evidence="1" key="1">
    <citation type="submission" date="2014-11" db="EMBL/GenBank/DDBJ databases">
        <authorList>
            <person name="Amaro Gonzalez C."/>
        </authorList>
    </citation>
    <scope>NUCLEOTIDE SEQUENCE</scope>
</reference>
<protein>
    <submittedName>
        <fullName evidence="1">Uncharacterized protein</fullName>
    </submittedName>
</protein>
<dbReference type="EMBL" id="GBXM01002921">
    <property type="protein sequence ID" value="JAI05657.1"/>
    <property type="molecule type" value="Transcribed_RNA"/>
</dbReference>
<organism evidence="1">
    <name type="scientific">Anguilla anguilla</name>
    <name type="common">European freshwater eel</name>
    <name type="synonym">Muraena anguilla</name>
    <dbReference type="NCBI Taxonomy" id="7936"/>
    <lineage>
        <taxon>Eukaryota</taxon>
        <taxon>Metazoa</taxon>
        <taxon>Chordata</taxon>
        <taxon>Craniata</taxon>
        <taxon>Vertebrata</taxon>
        <taxon>Euteleostomi</taxon>
        <taxon>Actinopterygii</taxon>
        <taxon>Neopterygii</taxon>
        <taxon>Teleostei</taxon>
        <taxon>Anguilliformes</taxon>
        <taxon>Anguillidae</taxon>
        <taxon>Anguilla</taxon>
    </lineage>
</organism>
<proteinExistence type="predicted"/>
<accession>A0A0E9XTA5</accession>
<sequence>MTRDKIMMLWLVKWASNLNAVGFVIKGDRLTVPLTMVPRLHCFSKYPGI</sequence>